<accession>A0A367L5C7</accession>
<reference evidence="6 7" key="1">
    <citation type="journal article" date="2015" name="BMC Genomics">
        <title>Insights from the genome of Ophiocordyceps polyrhachis-furcata to pathogenicity and host specificity in insect fungi.</title>
        <authorList>
            <person name="Wichadakul D."/>
            <person name="Kobmoo N."/>
            <person name="Ingsriswang S."/>
            <person name="Tangphatsornruang S."/>
            <person name="Chantasingh D."/>
            <person name="Luangsa-ard J.J."/>
            <person name="Eurwilaichitr L."/>
        </authorList>
    </citation>
    <scope>NUCLEOTIDE SEQUENCE [LARGE SCALE GENOMIC DNA]</scope>
    <source>
        <strain evidence="6 7">BCC 54312</strain>
    </source>
</reference>
<dbReference type="InterPro" id="IPR036915">
    <property type="entry name" value="Cyclin-like_sf"/>
</dbReference>
<dbReference type="Proteomes" id="UP000253664">
    <property type="component" value="Unassembled WGS sequence"/>
</dbReference>
<evidence type="ECO:0000313" key="6">
    <source>
        <dbReference type="EMBL" id="RCI09617.1"/>
    </source>
</evidence>
<evidence type="ECO:0000256" key="4">
    <source>
        <dbReference type="SAM" id="MobiDB-lite"/>
    </source>
</evidence>
<feature type="region of interest" description="Disordered" evidence="4">
    <location>
        <begin position="455"/>
        <end position="533"/>
    </location>
</feature>
<keyword evidence="3" id="KW-0195">Cyclin</keyword>
<gene>
    <name evidence="6" type="ORF">L249_3888</name>
</gene>
<feature type="region of interest" description="Disordered" evidence="4">
    <location>
        <begin position="1"/>
        <end position="61"/>
    </location>
</feature>
<comment type="caution">
    <text evidence="6">The sequence shown here is derived from an EMBL/GenBank/DDBJ whole genome shotgun (WGS) entry which is preliminary data.</text>
</comment>
<evidence type="ECO:0000256" key="2">
    <source>
        <dbReference type="ARBA" id="ARBA00014912"/>
    </source>
</evidence>
<proteinExistence type="inferred from homology"/>
<feature type="compositionally biased region" description="Pro residues" evidence="4">
    <location>
        <begin position="458"/>
        <end position="469"/>
    </location>
</feature>
<dbReference type="InterPro" id="IPR043198">
    <property type="entry name" value="Cyclin/Ssn8"/>
</dbReference>
<feature type="compositionally biased region" description="Low complexity" evidence="4">
    <location>
        <begin position="1"/>
        <end position="16"/>
    </location>
</feature>
<dbReference type="EMBL" id="LKCN02000014">
    <property type="protein sequence ID" value="RCI09617.1"/>
    <property type="molecule type" value="Genomic_DNA"/>
</dbReference>
<dbReference type="OrthoDB" id="4951845at2759"/>
<organism evidence="6 7">
    <name type="scientific">Ophiocordyceps polyrhachis-furcata BCC 54312</name>
    <dbReference type="NCBI Taxonomy" id="1330021"/>
    <lineage>
        <taxon>Eukaryota</taxon>
        <taxon>Fungi</taxon>
        <taxon>Dikarya</taxon>
        <taxon>Ascomycota</taxon>
        <taxon>Pezizomycotina</taxon>
        <taxon>Sordariomycetes</taxon>
        <taxon>Hypocreomycetidae</taxon>
        <taxon>Hypocreales</taxon>
        <taxon>Ophiocordycipitaceae</taxon>
        <taxon>Ophiocordyceps</taxon>
    </lineage>
</organism>
<feature type="domain" description="Cyclin-like" evidence="5">
    <location>
        <begin position="96"/>
        <end position="194"/>
    </location>
</feature>
<protein>
    <recommendedName>
        <fullName evidence="2">RNA polymerase II holoenzyme cyclin-like subunit</fullName>
    </recommendedName>
</protein>
<evidence type="ECO:0000313" key="7">
    <source>
        <dbReference type="Proteomes" id="UP000253664"/>
    </source>
</evidence>
<dbReference type="AlphaFoldDB" id="A0A367L5C7"/>
<dbReference type="InterPro" id="IPR006671">
    <property type="entry name" value="Cyclin_N"/>
</dbReference>
<dbReference type="PANTHER" id="PTHR10026">
    <property type="entry name" value="CYCLIN"/>
    <property type="match status" value="1"/>
</dbReference>
<dbReference type="SMART" id="SM00385">
    <property type="entry name" value="CYCLIN"/>
    <property type="match status" value="1"/>
</dbReference>
<dbReference type="InterPro" id="IPR013763">
    <property type="entry name" value="Cyclin-like_dom"/>
</dbReference>
<dbReference type="SUPFAM" id="SSF47954">
    <property type="entry name" value="Cyclin-like"/>
    <property type="match status" value="2"/>
</dbReference>
<feature type="compositionally biased region" description="Basic residues" evidence="4">
    <location>
        <begin position="17"/>
        <end position="27"/>
    </location>
</feature>
<evidence type="ECO:0000256" key="1">
    <source>
        <dbReference type="ARBA" id="ARBA00008638"/>
    </source>
</evidence>
<sequence>STTTASAPASTTLQWQWRRRRRRRRSLRAPPPPEEASPTDQPPTSFNGQGGGRIGPHPGFISSSNQYSAEIKLRRLLKDNGCDPAREDGHRLQGVQLVDNVREYLQLPVRTFDTACTYYHKFRLNFRDSEYNYQDAALASLFVACKVEDTIKKSKDILAAAYNVKNPDKPVAPDDKIFESPGKVIIGLERLILETIGFDFRTRYPQKLVVKLVRSILGCSAHAKAFFATAYAICLDMYKTFVPIKRTTLVMATAVIELTARLRNEHLDKVHDRFFSLSNNSHRRRRHHTYKQCRDAVMETMLDLLDLYVQHHKSTRLATVFDLAAFIDIKIRLNTDLDDSAAPRFLFHCSRCEVADPNPLTPIIAQPSSSSAALSSPSPHGNNNNNNNNENNSNAYNNINNNNNLVWPPDASIRRTARGQDGTMRFVFDPEAADKEQVKAAEFFTRDFEDVEIEVDEPLPPPPPPPPPHPHPHPHPLPSSSYERDPPHNHPGSRSSYRGGYRDRGDHRRGGGGGPYGGYRADGWHHRGRGRYY</sequence>
<keyword evidence="7" id="KW-1185">Reference proteome</keyword>
<feature type="compositionally biased region" description="Basic and acidic residues" evidence="4">
    <location>
        <begin position="500"/>
        <end position="509"/>
    </location>
</feature>
<dbReference type="Gene3D" id="1.10.472.10">
    <property type="entry name" value="Cyclin-like"/>
    <property type="match status" value="2"/>
</dbReference>
<dbReference type="STRING" id="1330021.A0A367L5C7"/>
<feature type="compositionally biased region" description="Low complexity" evidence="4">
    <location>
        <begin position="365"/>
        <end position="403"/>
    </location>
</feature>
<name>A0A367L5C7_9HYPO</name>
<feature type="region of interest" description="Disordered" evidence="4">
    <location>
        <begin position="360"/>
        <end position="403"/>
    </location>
</feature>
<feature type="compositionally biased region" description="Low complexity" evidence="4">
    <location>
        <begin position="490"/>
        <end position="499"/>
    </location>
</feature>
<feature type="non-terminal residue" evidence="6">
    <location>
        <position position="1"/>
    </location>
</feature>
<dbReference type="GO" id="GO:0006357">
    <property type="term" value="P:regulation of transcription by RNA polymerase II"/>
    <property type="evidence" value="ECO:0007669"/>
    <property type="project" value="InterPro"/>
</dbReference>
<evidence type="ECO:0000256" key="3">
    <source>
        <dbReference type="RuleBase" id="RU000383"/>
    </source>
</evidence>
<feature type="non-terminal residue" evidence="6">
    <location>
        <position position="533"/>
    </location>
</feature>
<dbReference type="GO" id="GO:0016538">
    <property type="term" value="F:cyclin-dependent protein serine/threonine kinase regulator activity"/>
    <property type="evidence" value="ECO:0007669"/>
    <property type="project" value="InterPro"/>
</dbReference>
<comment type="similarity">
    <text evidence="1">Belongs to the cyclin family. Cyclin C subfamily.</text>
</comment>
<evidence type="ECO:0000259" key="5">
    <source>
        <dbReference type="SMART" id="SM00385"/>
    </source>
</evidence>
<dbReference type="Pfam" id="PF00134">
    <property type="entry name" value="Cyclin_N"/>
    <property type="match status" value="1"/>
</dbReference>